<dbReference type="PANTHER" id="PTHR10013">
    <property type="entry name" value="GENERAL VESICULAR TRANSPORT FACTOR P115"/>
    <property type="match status" value="1"/>
</dbReference>
<feature type="compositionally biased region" description="Low complexity" evidence="2">
    <location>
        <begin position="601"/>
        <end position="619"/>
    </location>
</feature>
<feature type="compositionally biased region" description="Polar residues" evidence="2">
    <location>
        <begin position="155"/>
        <end position="173"/>
    </location>
</feature>
<proteinExistence type="predicted"/>
<dbReference type="Gene3D" id="1.10.287.1490">
    <property type="match status" value="1"/>
</dbReference>
<feature type="compositionally biased region" description="Pro residues" evidence="2">
    <location>
        <begin position="60"/>
        <end position="73"/>
    </location>
</feature>
<feature type="region of interest" description="Disordered" evidence="2">
    <location>
        <begin position="911"/>
        <end position="940"/>
    </location>
</feature>
<dbReference type="GeneID" id="27314905"/>
<feature type="compositionally biased region" description="Polar residues" evidence="2">
    <location>
        <begin position="39"/>
        <end position="56"/>
    </location>
</feature>
<dbReference type="InterPro" id="IPR024095">
    <property type="entry name" value="Vesicle_P115"/>
</dbReference>
<organism evidence="3 4">
    <name type="scientific">Verruconis gallopava</name>
    <dbReference type="NCBI Taxonomy" id="253628"/>
    <lineage>
        <taxon>Eukaryota</taxon>
        <taxon>Fungi</taxon>
        <taxon>Dikarya</taxon>
        <taxon>Ascomycota</taxon>
        <taxon>Pezizomycotina</taxon>
        <taxon>Dothideomycetes</taxon>
        <taxon>Pleosporomycetidae</taxon>
        <taxon>Venturiales</taxon>
        <taxon>Sympoventuriaceae</taxon>
        <taxon>Verruconis</taxon>
    </lineage>
</organism>
<dbReference type="GO" id="GO:0005795">
    <property type="term" value="C:Golgi stack"/>
    <property type="evidence" value="ECO:0007669"/>
    <property type="project" value="TreeGrafter"/>
</dbReference>
<feature type="compositionally biased region" description="Polar residues" evidence="2">
    <location>
        <begin position="580"/>
        <end position="600"/>
    </location>
</feature>
<feature type="region of interest" description="Disordered" evidence="2">
    <location>
        <begin position="1122"/>
        <end position="1181"/>
    </location>
</feature>
<dbReference type="InParanoid" id="A0A0D1XHP0"/>
<feature type="compositionally biased region" description="Low complexity" evidence="2">
    <location>
        <begin position="506"/>
        <end position="521"/>
    </location>
</feature>
<evidence type="ECO:0000313" key="3">
    <source>
        <dbReference type="EMBL" id="KIW01756.1"/>
    </source>
</evidence>
<feature type="compositionally biased region" description="Pro residues" evidence="2">
    <location>
        <begin position="99"/>
        <end position="110"/>
    </location>
</feature>
<dbReference type="RefSeq" id="XP_016211625.1">
    <property type="nucleotide sequence ID" value="XM_016360639.1"/>
</dbReference>
<feature type="compositionally biased region" description="Low complexity" evidence="2">
    <location>
        <begin position="1"/>
        <end position="11"/>
    </location>
</feature>
<feature type="coiled-coil region" evidence="1">
    <location>
        <begin position="663"/>
        <end position="690"/>
    </location>
</feature>
<feature type="compositionally biased region" description="Basic and acidic residues" evidence="2">
    <location>
        <begin position="926"/>
        <end position="939"/>
    </location>
</feature>
<evidence type="ECO:0000256" key="2">
    <source>
        <dbReference type="SAM" id="MobiDB-lite"/>
    </source>
</evidence>
<reference evidence="3 4" key="1">
    <citation type="submission" date="2015-01" db="EMBL/GenBank/DDBJ databases">
        <title>The Genome Sequence of Ochroconis gallopava CBS43764.</title>
        <authorList>
            <consortium name="The Broad Institute Genomics Platform"/>
            <person name="Cuomo C."/>
            <person name="de Hoog S."/>
            <person name="Gorbushina A."/>
            <person name="Stielow B."/>
            <person name="Teixiera M."/>
            <person name="Abouelleil A."/>
            <person name="Chapman S.B."/>
            <person name="Priest M."/>
            <person name="Young S.K."/>
            <person name="Wortman J."/>
            <person name="Nusbaum C."/>
            <person name="Birren B."/>
        </authorList>
    </citation>
    <scope>NUCLEOTIDE SEQUENCE [LARGE SCALE GENOMIC DNA]</scope>
    <source>
        <strain evidence="3 4">CBS 43764</strain>
    </source>
</reference>
<feature type="compositionally biased region" description="Polar residues" evidence="2">
    <location>
        <begin position="397"/>
        <end position="408"/>
    </location>
</feature>
<dbReference type="GO" id="GO:0061025">
    <property type="term" value="P:membrane fusion"/>
    <property type="evidence" value="ECO:0007669"/>
    <property type="project" value="TreeGrafter"/>
</dbReference>
<dbReference type="STRING" id="253628.A0A0D1XHP0"/>
<dbReference type="GO" id="GO:0012507">
    <property type="term" value="C:ER to Golgi transport vesicle membrane"/>
    <property type="evidence" value="ECO:0007669"/>
    <property type="project" value="TreeGrafter"/>
</dbReference>
<evidence type="ECO:0000313" key="4">
    <source>
        <dbReference type="Proteomes" id="UP000053259"/>
    </source>
</evidence>
<dbReference type="EMBL" id="KN847553">
    <property type="protein sequence ID" value="KIW01756.1"/>
    <property type="molecule type" value="Genomic_DNA"/>
</dbReference>
<keyword evidence="4" id="KW-1185">Reference proteome</keyword>
<dbReference type="VEuPathDB" id="FungiDB:PV09_06932"/>
<feature type="compositionally biased region" description="Low complexity" evidence="2">
    <location>
        <begin position="1021"/>
        <end position="1030"/>
    </location>
</feature>
<feature type="compositionally biased region" description="Pro residues" evidence="2">
    <location>
        <begin position="259"/>
        <end position="276"/>
    </location>
</feature>
<dbReference type="GO" id="GO:0006886">
    <property type="term" value="P:intracellular protein transport"/>
    <property type="evidence" value="ECO:0007669"/>
    <property type="project" value="TreeGrafter"/>
</dbReference>
<feature type="region of interest" description="Disordered" evidence="2">
    <location>
        <begin position="328"/>
        <end position="430"/>
    </location>
</feature>
<dbReference type="OrthoDB" id="1883964at2759"/>
<feature type="region of interest" description="Disordered" evidence="2">
    <location>
        <begin position="468"/>
        <end position="636"/>
    </location>
</feature>
<name>A0A0D1XHP0_9PEZI</name>
<feature type="compositionally biased region" description="Low complexity" evidence="2">
    <location>
        <begin position="74"/>
        <end position="84"/>
    </location>
</feature>
<dbReference type="Proteomes" id="UP000053259">
    <property type="component" value="Unassembled WGS sequence"/>
</dbReference>
<dbReference type="GO" id="GO:0048211">
    <property type="term" value="P:Golgi vesicle docking"/>
    <property type="evidence" value="ECO:0007669"/>
    <property type="project" value="TreeGrafter"/>
</dbReference>
<feature type="compositionally biased region" description="Polar residues" evidence="2">
    <location>
        <begin position="188"/>
        <end position="202"/>
    </location>
</feature>
<protein>
    <submittedName>
        <fullName evidence="3">Uncharacterized protein</fullName>
    </submittedName>
</protein>
<sequence>MGSYRPPQHGYGPPPGQDPHSRPGSTTYGQPGAHAYGSPITSHAPTWNQPQYQSNHYAGAPPPPPPPPPPPSSSPSNPNYGSSPAYQIQTVGGHTVTPAIPPRIPQPYGPPSTNVSDTGPPQIPSQHPPYGPSHSQSQAVHQRIPSVPPAYHQEVAQNAQGWPQHPQYSNQPATHHYDPPLPPRPGSQGRTSAITGGHQQQYDAYGHVSQPQYTGGQQYAGQKLAYEQQHAATGAQMYEPEPLSGSVYSPDDAQKYQHPPAPSPGGYAPPPPPPKPQGYHPHETQQPTGRPASVQYGAHGGQTYQSPAQQPATVAYAGGAQYEISQHQAAYGNFQNPSTNATGQQLKQQNGSSNEQSVPYGRQTPSQSTSRPGSRPPAQHQGYSRPSFGADDEPVSPIQSRQSISLSRPASVPVNDTPHPKPAPSPAVKPSASAFVFSSDWEHFGSGADEIDDTAMYGVKKDDADAHVPSTVSIELPASGPDSLGHGRAESEVSAPESFHLSPPVSLASGAAHSTAAEAASYVPSPPSRHVSQESVHPQPPAPGVGSSLVVDESDYIPPMPDTPPKTSARPARAPIVIGGSSSLQRQNAQPGSSTPALNHQQQPAAYAMQQALQQGYAQNNSGGLPSSDPAFVMGESGRWQDGQQFTSAAAPRGVRTIDLEELSRIQKENEELRARISSQEKELAAIRLTAEEKHSQLAERDGQIVQKDALLSQKDAEIAQHISQVSELQTSLTEVKETVTACKASISDLEAQLKNAEASMAELKLKLEQTEAAKSELSARLEQSDAALTAASQRHEEKTKELESKLAAAETGLVSSSAEVESLKKQLEEEKAKFEAKVAEPVDIAPGLEPWFKGSLERYKDMLYTESKPIPVQEKLQVFMDAVNAEARLRGIDMPFGPKGEVKGFNIPAPVAGQPLQSKSQPISKPERPRVVPPKESDGFVMVDPDAGIQFSPGGRPILKAPLEEYSPGGRPILSGTCGLPQGQSGVPPAAPEKIAQAASATTQEGSLKPAYQPFRLEGSASNSSNSSSKIPSAEPFGAVQQPKVPYTPFSLKQGDTAASAQGMPQTPPQDPTPTPSKQPAYKPLYKPVPGPAPIVRGSGEGGSVDILADHVPGIIRPAKKEALKSPQDEAMLPLPLKPRTPAVKSSSSDASIPGTTDALTASTSKDTEPTLPRHKGPSDILGIIAHSTTERKQSKHVQELVKAMNAVNTDYSFIKAITKAWEEKAAVKRKQLENERAKRQAELEAHNNELFDSGEIGYGDFETLEEEAKEKEMKTKAEEDMKEYESYAKEIFDVVYKRCQDDIGSLIQVQNDAEDLIHISSAGASVVSESDGITSLSEAMQLLLDVHNKLELVHNEVVKAVQERDHRYKLTQTKTLYAKGDIAGMKRVEKAFEDADKKADVRSRVERAERCKRVWKIMDTEMERGAGENEDFVADIIEAVEDASATCGESDKAELMIMIDKATAITDAVYEDSAVLMRLFENVDMDLNEREFEVSVASAKLKGDPKEYFDKLQQEKRKEDAKLKAEGEKRLSAVATHRAEAKAQLKDIAKIVGESSEEREARIRQEKALADARRRNGET</sequence>
<accession>A0A0D1XHP0</accession>
<evidence type="ECO:0000256" key="1">
    <source>
        <dbReference type="SAM" id="Coils"/>
    </source>
</evidence>
<feature type="compositionally biased region" description="Polar residues" evidence="2">
    <location>
        <begin position="1145"/>
        <end position="1166"/>
    </location>
</feature>
<feature type="coiled-coil region" evidence="1">
    <location>
        <begin position="1224"/>
        <end position="1283"/>
    </location>
</feature>
<feature type="region of interest" description="Disordered" evidence="2">
    <location>
        <begin position="1"/>
        <end position="215"/>
    </location>
</feature>
<feature type="compositionally biased region" description="Polar residues" evidence="2">
    <location>
        <begin position="328"/>
        <end position="372"/>
    </location>
</feature>
<feature type="region of interest" description="Disordered" evidence="2">
    <location>
        <begin position="971"/>
        <end position="1102"/>
    </location>
</feature>
<dbReference type="PANTHER" id="PTHR10013:SF0">
    <property type="entry name" value="GENERAL VESICULAR TRANSPORT FACTOR P115"/>
    <property type="match status" value="1"/>
</dbReference>
<feature type="compositionally biased region" description="Pro residues" evidence="2">
    <location>
        <begin position="1067"/>
        <end position="1078"/>
    </location>
</feature>
<dbReference type="GO" id="GO:0006888">
    <property type="term" value="P:endoplasmic reticulum to Golgi vesicle-mediated transport"/>
    <property type="evidence" value="ECO:0007669"/>
    <property type="project" value="TreeGrafter"/>
</dbReference>
<feature type="region of interest" description="Disordered" evidence="2">
    <location>
        <begin position="232"/>
        <end position="310"/>
    </location>
</feature>
<feature type="compositionally biased region" description="Pro residues" evidence="2">
    <location>
        <begin position="121"/>
        <end position="131"/>
    </location>
</feature>
<gene>
    <name evidence="3" type="ORF">PV09_06932</name>
</gene>
<feature type="coiled-coil region" evidence="1">
    <location>
        <begin position="740"/>
        <end position="841"/>
    </location>
</feature>
<dbReference type="GO" id="GO:0005783">
    <property type="term" value="C:endoplasmic reticulum"/>
    <property type="evidence" value="ECO:0007669"/>
    <property type="project" value="TreeGrafter"/>
</dbReference>
<dbReference type="HOGENOM" id="CLU_245095_0_0_1"/>
<keyword evidence="1" id="KW-0175">Coiled coil</keyword>